<keyword evidence="3" id="KW-1185">Reference proteome</keyword>
<keyword evidence="2" id="KW-0418">Kinase</keyword>
<dbReference type="GO" id="GO:0010008">
    <property type="term" value="C:endosome membrane"/>
    <property type="evidence" value="ECO:0007669"/>
    <property type="project" value="TreeGrafter"/>
</dbReference>
<feature type="compositionally biased region" description="Polar residues" evidence="1">
    <location>
        <begin position="239"/>
        <end position="251"/>
    </location>
</feature>
<proteinExistence type="predicted"/>
<organism evidence="2 3">
    <name type="scientific">Trifolium medium</name>
    <dbReference type="NCBI Taxonomy" id="97028"/>
    <lineage>
        <taxon>Eukaryota</taxon>
        <taxon>Viridiplantae</taxon>
        <taxon>Streptophyta</taxon>
        <taxon>Embryophyta</taxon>
        <taxon>Tracheophyta</taxon>
        <taxon>Spermatophyta</taxon>
        <taxon>Magnoliopsida</taxon>
        <taxon>eudicotyledons</taxon>
        <taxon>Gunneridae</taxon>
        <taxon>Pentapetalae</taxon>
        <taxon>rosids</taxon>
        <taxon>fabids</taxon>
        <taxon>Fabales</taxon>
        <taxon>Fabaceae</taxon>
        <taxon>Papilionoideae</taxon>
        <taxon>50 kb inversion clade</taxon>
        <taxon>NPAAA clade</taxon>
        <taxon>Hologalegina</taxon>
        <taxon>IRL clade</taxon>
        <taxon>Trifolieae</taxon>
        <taxon>Trifolium</taxon>
    </lineage>
</organism>
<comment type="caution">
    <text evidence="2">The sequence shown here is derived from an EMBL/GenBank/DDBJ whole genome shotgun (WGS) entry which is preliminary data.</text>
</comment>
<dbReference type="PANTHER" id="PTHR45748:SF7">
    <property type="entry name" value="1-PHOSPHATIDYLINOSITOL 3-PHOSPHATE 5-KINASE-RELATED"/>
    <property type="match status" value="1"/>
</dbReference>
<dbReference type="Proteomes" id="UP000265520">
    <property type="component" value="Unassembled WGS sequence"/>
</dbReference>
<dbReference type="PANTHER" id="PTHR45748">
    <property type="entry name" value="1-PHOSPHATIDYLINOSITOL 3-PHOSPHATE 5-KINASE-RELATED"/>
    <property type="match status" value="1"/>
</dbReference>
<dbReference type="EMBL" id="LXQA010032626">
    <property type="protein sequence ID" value="MCH96553.1"/>
    <property type="molecule type" value="Genomic_DNA"/>
</dbReference>
<feature type="region of interest" description="Disordered" evidence="1">
    <location>
        <begin position="227"/>
        <end position="251"/>
    </location>
</feature>
<evidence type="ECO:0000256" key="1">
    <source>
        <dbReference type="SAM" id="MobiDB-lite"/>
    </source>
</evidence>
<keyword evidence="2" id="KW-0808">Transferase</keyword>
<dbReference type="AlphaFoldDB" id="A0A392NAC9"/>
<accession>A0A392NAC9</accession>
<reference evidence="2 3" key="1">
    <citation type="journal article" date="2018" name="Front. Plant Sci.">
        <title>Red Clover (Trifolium pratense) and Zigzag Clover (T. medium) - A Picture of Genomic Similarities and Differences.</title>
        <authorList>
            <person name="Dluhosova J."/>
            <person name="Istvanek J."/>
            <person name="Nedelnik J."/>
            <person name="Repkova J."/>
        </authorList>
    </citation>
    <scope>NUCLEOTIDE SEQUENCE [LARGE SCALE GENOMIC DNA]</scope>
    <source>
        <strain evidence="3">cv. 10/8</strain>
        <tissue evidence="2">Leaf</tissue>
    </source>
</reference>
<evidence type="ECO:0000313" key="3">
    <source>
        <dbReference type="Proteomes" id="UP000265520"/>
    </source>
</evidence>
<protein>
    <submittedName>
        <fullName evidence="2">1-phosphatidylinositol-3-phosphate 5-kinase FAB1B-like</fullName>
    </submittedName>
</protein>
<feature type="non-terminal residue" evidence="2">
    <location>
        <position position="1"/>
    </location>
</feature>
<dbReference type="GO" id="GO:0000285">
    <property type="term" value="F:1-phosphatidylinositol-3-phosphate 5-kinase activity"/>
    <property type="evidence" value="ECO:0007669"/>
    <property type="project" value="TreeGrafter"/>
</dbReference>
<sequence length="251" mass="27036">ILLRGADMDELKKVKHVVQYAVFAAYHLAMETSFLADEGVSLPELPLNSLALPNKSSSIQRSISTVPGFTVPGNEKPQVLEPDTGPRRTKSVTVAELASSICNTGSLSNGSSRSLPPGTILDDSSILYSSIVGSGDDIPELYHNNLLSKQPLVKETSVVDNTPVVMDDPFVNDSDTAEKIYQGILAGKSQNENDHSQIYANQLSGSESLSPSHAQNHTEKIVITNEEVPQKEEFPPSPSDHQSILVSLSSR</sequence>
<name>A0A392NAC9_9FABA</name>
<dbReference type="GO" id="GO:0046854">
    <property type="term" value="P:phosphatidylinositol phosphate biosynthetic process"/>
    <property type="evidence" value="ECO:0007669"/>
    <property type="project" value="TreeGrafter"/>
</dbReference>
<evidence type="ECO:0000313" key="2">
    <source>
        <dbReference type="EMBL" id="MCH96553.1"/>
    </source>
</evidence>